<organism evidence="1 2">
    <name type="scientific">Duganella zoogloeoides</name>
    <dbReference type="NCBI Taxonomy" id="75659"/>
    <lineage>
        <taxon>Bacteria</taxon>
        <taxon>Pseudomonadati</taxon>
        <taxon>Pseudomonadota</taxon>
        <taxon>Betaproteobacteria</taxon>
        <taxon>Burkholderiales</taxon>
        <taxon>Oxalobacteraceae</taxon>
        <taxon>Telluria group</taxon>
        <taxon>Duganella</taxon>
    </lineage>
</organism>
<dbReference type="EMBL" id="CP140152">
    <property type="protein sequence ID" value="WQH04015.1"/>
    <property type="molecule type" value="Genomic_DNA"/>
</dbReference>
<evidence type="ECO:0000313" key="2">
    <source>
        <dbReference type="Proteomes" id="UP001326110"/>
    </source>
</evidence>
<protein>
    <submittedName>
        <fullName evidence="1">DUF2004 domain-containing protein</fullName>
    </submittedName>
</protein>
<proteinExistence type="predicted"/>
<dbReference type="GeneID" id="43164975"/>
<sequence>MSEDEVSRREAAARAAIKQSFGTGEDESGVDLFASHHLDELDGEYWKKHLGTSRPEPIRVLDILKLHSHWGDDDDNGLDVFDFTLPDDVTDYVISVRFDETGEVEEISMES</sequence>
<evidence type="ECO:0000313" key="1">
    <source>
        <dbReference type="EMBL" id="WQH04015.1"/>
    </source>
</evidence>
<keyword evidence="2" id="KW-1185">Reference proteome</keyword>
<gene>
    <name evidence="1" type="ORF">SR858_23670</name>
</gene>
<reference evidence="1 2" key="1">
    <citation type="submission" date="2023-11" db="EMBL/GenBank/DDBJ databases">
        <title>MicrobeMod: A computational toolkit for identifying prokaryotic methylation and restriction-modification with nanopore sequencing.</title>
        <authorList>
            <person name="Crits-Christoph A."/>
            <person name="Kang S.C."/>
            <person name="Lee H."/>
            <person name="Ostrov N."/>
        </authorList>
    </citation>
    <scope>NUCLEOTIDE SEQUENCE [LARGE SCALE GENOMIC DNA]</scope>
    <source>
        <strain evidence="1 2">ATCC 25935</strain>
    </source>
</reference>
<accession>A0ABZ0XW91</accession>
<dbReference type="Proteomes" id="UP001326110">
    <property type="component" value="Chromosome"/>
</dbReference>
<name>A0ABZ0XW91_9BURK</name>
<dbReference type="RefSeq" id="WP_026637555.1">
    <property type="nucleotide sequence ID" value="NZ_CP140152.1"/>
</dbReference>